<sequence length="81" mass="9607">MDRGQQQKTRITFSHFNKRFKKTVRRHSDRISAISRNALQERWGRDFFPLITAPASRRTCAKEGTYRPPQEKQKPQNSAFN</sequence>
<keyword evidence="3" id="KW-1185">Reference proteome</keyword>
<evidence type="ECO:0000313" key="2">
    <source>
        <dbReference type="EMBL" id="GIX80609.1"/>
    </source>
</evidence>
<name>A0AAV4NAV8_CAEEX</name>
<feature type="region of interest" description="Disordered" evidence="1">
    <location>
        <begin position="58"/>
        <end position="81"/>
    </location>
</feature>
<protein>
    <submittedName>
        <fullName evidence="2">Uncharacterized protein</fullName>
    </submittedName>
</protein>
<reference evidence="2 3" key="1">
    <citation type="submission" date="2021-06" db="EMBL/GenBank/DDBJ databases">
        <title>Caerostris extrusa draft genome.</title>
        <authorList>
            <person name="Kono N."/>
            <person name="Arakawa K."/>
        </authorList>
    </citation>
    <scope>NUCLEOTIDE SEQUENCE [LARGE SCALE GENOMIC DNA]</scope>
</reference>
<gene>
    <name evidence="2" type="ORF">CEXT_808261</name>
</gene>
<accession>A0AAV4NAV8</accession>
<comment type="caution">
    <text evidence="2">The sequence shown here is derived from an EMBL/GenBank/DDBJ whole genome shotgun (WGS) entry which is preliminary data.</text>
</comment>
<evidence type="ECO:0000256" key="1">
    <source>
        <dbReference type="SAM" id="MobiDB-lite"/>
    </source>
</evidence>
<dbReference type="EMBL" id="BPLR01020611">
    <property type="protein sequence ID" value="GIX80609.1"/>
    <property type="molecule type" value="Genomic_DNA"/>
</dbReference>
<feature type="compositionally biased region" description="Basic and acidic residues" evidence="1">
    <location>
        <begin position="60"/>
        <end position="74"/>
    </location>
</feature>
<organism evidence="2 3">
    <name type="scientific">Caerostris extrusa</name>
    <name type="common">Bark spider</name>
    <name type="synonym">Caerostris bankana</name>
    <dbReference type="NCBI Taxonomy" id="172846"/>
    <lineage>
        <taxon>Eukaryota</taxon>
        <taxon>Metazoa</taxon>
        <taxon>Ecdysozoa</taxon>
        <taxon>Arthropoda</taxon>
        <taxon>Chelicerata</taxon>
        <taxon>Arachnida</taxon>
        <taxon>Araneae</taxon>
        <taxon>Araneomorphae</taxon>
        <taxon>Entelegynae</taxon>
        <taxon>Araneoidea</taxon>
        <taxon>Araneidae</taxon>
        <taxon>Caerostris</taxon>
    </lineage>
</organism>
<proteinExistence type="predicted"/>
<evidence type="ECO:0000313" key="3">
    <source>
        <dbReference type="Proteomes" id="UP001054945"/>
    </source>
</evidence>
<dbReference type="Proteomes" id="UP001054945">
    <property type="component" value="Unassembled WGS sequence"/>
</dbReference>
<dbReference type="AlphaFoldDB" id="A0AAV4NAV8"/>